<reference evidence="2 3" key="1">
    <citation type="submission" date="2019-05" db="EMBL/GenBank/DDBJ databases">
        <title>Another draft genome of Portunus trituberculatus and its Hox gene families provides insights of decapod evolution.</title>
        <authorList>
            <person name="Jeong J.-H."/>
            <person name="Song I."/>
            <person name="Kim S."/>
            <person name="Choi T."/>
            <person name="Kim D."/>
            <person name="Ryu S."/>
            <person name="Kim W."/>
        </authorList>
    </citation>
    <scope>NUCLEOTIDE SEQUENCE [LARGE SCALE GENOMIC DNA]</scope>
    <source>
        <tissue evidence="2">Muscle</tissue>
    </source>
</reference>
<protein>
    <submittedName>
        <fullName evidence="2">Uncharacterized protein</fullName>
    </submittedName>
</protein>
<gene>
    <name evidence="2" type="ORF">E2C01_023686</name>
</gene>
<proteinExistence type="predicted"/>
<feature type="region of interest" description="Disordered" evidence="1">
    <location>
        <begin position="1"/>
        <end position="26"/>
    </location>
</feature>
<accession>A0A5B7E8W4</accession>
<comment type="caution">
    <text evidence="2">The sequence shown here is derived from an EMBL/GenBank/DDBJ whole genome shotgun (WGS) entry which is preliminary data.</text>
</comment>
<evidence type="ECO:0000256" key="1">
    <source>
        <dbReference type="SAM" id="MobiDB-lite"/>
    </source>
</evidence>
<sequence length="81" mass="8126">MTTSRVNLRPSHKPAGRGGGSILSKALNSGGRRVGGLLSLAEGVSSHSNPKSRGAEVGTVTAAVVKSARLSNCSGSLRVTL</sequence>
<keyword evidence="3" id="KW-1185">Reference proteome</keyword>
<dbReference type="Proteomes" id="UP000324222">
    <property type="component" value="Unassembled WGS sequence"/>
</dbReference>
<evidence type="ECO:0000313" key="2">
    <source>
        <dbReference type="EMBL" id="MPC30422.1"/>
    </source>
</evidence>
<name>A0A5B7E8W4_PORTR</name>
<evidence type="ECO:0000313" key="3">
    <source>
        <dbReference type="Proteomes" id="UP000324222"/>
    </source>
</evidence>
<organism evidence="2 3">
    <name type="scientific">Portunus trituberculatus</name>
    <name type="common">Swimming crab</name>
    <name type="synonym">Neptunus trituberculatus</name>
    <dbReference type="NCBI Taxonomy" id="210409"/>
    <lineage>
        <taxon>Eukaryota</taxon>
        <taxon>Metazoa</taxon>
        <taxon>Ecdysozoa</taxon>
        <taxon>Arthropoda</taxon>
        <taxon>Crustacea</taxon>
        <taxon>Multicrustacea</taxon>
        <taxon>Malacostraca</taxon>
        <taxon>Eumalacostraca</taxon>
        <taxon>Eucarida</taxon>
        <taxon>Decapoda</taxon>
        <taxon>Pleocyemata</taxon>
        <taxon>Brachyura</taxon>
        <taxon>Eubrachyura</taxon>
        <taxon>Portunoidea</taxon>
        <taxon>Portunidae</taxon>
        <taxon>Portuninae</taxon>
        <taxon>Portunus</taxon>
    </lineage>
</organism>
<dbReference type="EMBL" id="VSRR010002251">
    <property type="protein sequence ID" value="MPC30422.1"/>
    <property type="molecule type" value="Genomic_DNA"/>
</dbReference>
<dbReference type="AlphaFoldDB" id="A0A5B7E8W4"/>